<name>A0A6J4JS87_9CYAN</name>
<dbReference type="AlphaFoldDB" id="A0A6J4JS87"/>
<gene>
    <name evidence="1" type="ORF">AVDCRST_MAG92-3875</name>
</gene>
<organism evidence="1">
    <name type="scientific">uncultured Coleofasciculus sp</name>
    <dbReference type="NCBI Taxonomy" id="1267456"/>
    <lineage>
        <taxon>Bacteria</taxon>
        <taxon>Bacillati</taxon>
        <taxon>Cyanobacteriota</taxon>
        <taxon>Cyanophyceae</taxon>
        <taxon>Coleofasciculales</taxon>
        <taxon>Coleofasciculaceae</taxon>
        <taxon>Coleofasciculus</taxon>
        <taxon>environmental samples</taxon>
    </lineage>
</organism>
<accession>A0A6J4JS87</accession>
<sequence>MWLSRLLVLALQGQVLSPRLLSLGSLSKLSSVDLIYLAIILHSTEGLIRQ</sequence>
<evidence type="ECO:0000313" key="1">
    <source>
        <dbReference type="EMBL" id="CAA9285837.1"/>
    </source>
</evidence>
<proteinExistence type="predicted"/>
<reference evidence="1" key="1">
    <citation type="submission" date="2020-02" db="EMBL/GenBank/DDBJ databases">
        <authorList>
            <person name="Meier V. D."/>
        </authorList>
    </citation>
    <scope>NUCLEOTIDE SEQUENCE</scope>
    <source>
        <strain evidence="1">AVDCRST_MAG92</strain>
    </source>
</reference>
<dbReference type="EMBL" id="CADCTM010000677">
    <property type="protein sequence ID" value="CAA9285837.1"/>
    <property type="molecule type" value="Genomic_DNA"/>
</dbReference>
<protein>
    <submittedName>
        <fullName evidence="1">Uncharacterized protein</fullName>
    </submittedName>
</protein>